<keyword evidence="4" id="KW-0328">Glycosyltransferase</keyword>
<keyword evidence="8 14" id="KW-0472">Membrane</keyword>
<dbReference type="GO" id="GO:0016020">
    <property type="term" value="C:membrane"/>
    <property type="evidence" value="ECO:0007669"/>
    <property type="project" value="UniProtKB-SubCell"/>
</dbReference>
<dbReference type="SUPFAM" id="SSF49899">
    <property type="entry name" value="Concanavalin A-like lectins/glucanases"/>
    <property type="match status" value="1"/>
</dbReference>
<feature type="compositionally biased region" description="Polar residues" evidence="13">
    <location>
        <begin position="449"/>
        <end position="465"/>
    </location>
</feature>
<evidence type="ECO:0000313" key="18">
    <source>
        <dbReference type="Proteomes" id="UP000696280"/>
    </source>
</evidence>
<keyword evidence="14" id="KW-1133">Transmembrane helix</keyword>
<feature type="signal peptide" evidence="15">
    <location>
        <begin position="1"/>
        <end position="19"/>
    </location>
</feature>
<evidence type="ECO:0000256" key="14">
    <source>
        <dbReference type="SAM" id="Phobius"/>
    </source>
</evidence>
<dbReference type="EC" id="3.2.1.14" evidence="3"/>
<dbReference type="Gene3D" id="2.60.120.200">
    <property type="match status" value="1"/>
</dbReference>
<keyword evidence="11" id="KW-0961">Cell wall biogenesis/degradation</keyword>
<dbReference type="PANTHER" id="PTHR10963:SF27">
    <property type="entry name" value="GLYCOSIDASE-RELATED"/>
    <property type="match status" value="1"/>
</dbReference>
<reference evidence="17" key="1">
    <citation type="submission" date="2021-07" db="EMBL/GenBank/DDBJ databases">
        <authorList>
            <person name="Durling M."/>
        </authorList>
    </citation>
    <scope>NUCLEOTIDE SEQUENCE</scope>
</reference>
<keyword evidence="9" id="KW-0325">Glycoprotein</keyword>
<evidence type="ECO:0000256" key="12">
    <source>
        <dbReference type="ARBA" id="ARBA00038074"/>
    </source>
</evidence>
<organism evidence="17 18">
    <name type="scientific">Hymenoscyphus fraxineus</name>
    <dbReference type="NCBI Taxonomy" id="746836"/>
    <lineage>
        <taxon>Eukaryota</taxon>
        <taxon>Fungi</taxon>
        <taxon>Dikarya</taxon>
        <taxon>Ascomycota</taxon>
        <taxon>Pezizomycotina</taxon>
        <taxon>Leotiomycetes</taxon>
        <taxon>Helotiales</taxon>
        <taxon>Helotiaceae</taxon>
        <taxon>Hymenoscyphus</taxon>
    </lineage>
</organism>
<keyword evidence="18" id="KW-1185">Reference proteome</keyword>
<dbReference type="InterPro" id="IPR013320">
    <property type="entry name" value="ConA-like_dom_sf"/>
</dbReference>
<evidence type="ECO:0000256" key="3">
    <source>
        <dbReference type="ARBA" id="ARBA00012729"/>
    </source>
</evidence>
<evidence type="ECO:0000256" key="8">
    <source>
        <dbReference type="ARBA" id="ARBA00023136"/>
    </source>
</evidence>
<feature type="domain" description="GH16" evidence="16">
    <location>
        <begin position="19"/>
        <end position="232"/>
    </location>
</feature>
<dbReference type="GO" id="GO:0008843">
    <property type="term" value="F:endochitinase activity"/>
    <property type="evidence" value="ECO:0007669"/>
    <property type="project" value="UniProtKB-EC"/>
</dbReference>
<dbReference type="Pfam" id="PF00722">
    <property type="entry name" value="Glyco_hydro_16"/>
    <property type="match status" value="1"/>
</dbReference>
<accession>A0A9N9KRS5</accession>
<evidence type="ECO:0000256" key="7">
    <source>
        <dbReference type="ARBA" id="ARBA00022801"/>
    </source>
</evidence>
<dbReference type="InterPro" id="IPR050546">
    <property type="entry name" value="Glycosyl_Hydrlase_16"/>
</dbReference>
<dbReference type="AlphaFoldDB" id="A0A9N9KRS5"/>
<dbReference type="GO" id="GO:0005975">
    <property type="term" value="P:carbohydrate metabolic process"/>
    <property type="evidence" value="ECO:0007669"/>
    <property type="project" value="InterPro"/>
</dbReference>
<evidence type="ECO:0000256" key="13">
    <source>
        <dbReference type="SAM" id="MobiDB-lite"/>
    </source>
</evidence>
<evidence type="ECO:0000313" key="17">
    <source>
        <dbReference type="EMBL" id="CAG8952945.1"/>
    </source>
</evidence>
<feature type="compositionally biased region" description="Polar residues" evidence="13">
    <location>
        <begin position="382"/>
        <end position="403"/>
    </location>
</feature>
<dbReference type="InterPro" id="IPR000757">
    <property type="entry name" value="Beta-glucanase-like"/>
</dbReference>
<evidence type="ECO:0000256" key="10">
    <source>
        <dbReference type="ARBA" id="ARBA00023295"/>
    </source>
</evidence>
<feature type="transmembrane region" description="Helical" evidence="14">
    <location>
        <begin position="301"/>
        <end position="323"/>
    </location>
</feature>
<comment type="subcellular location">
    <subcellularLocation>
        <location evidence="2">Membrane</location>
    </subcellularLocation>
</comment>
<keyword evidence="10" id="KW-0326">Glycosidase</keyword>
<evidence type="ECO:0000256" key="1">
    <source>
        <dbReference type="ARBA" id="ARBA00000822"/>
    </source>
</evidence>
<dbReference type="EMBL" id="CAJVRL010000048">
    <property type="protein sequence ID" value="CAG8952945.1"/>
    <property type="molecule type" value="Genomic_DNA"/>
</dbReference>
<proteinExistence type="inferred from homology"/>
<feature type="region of interest" description="Disordered" evidence="13">
    <location>
        <begin position="344"/>
        <end position="497"/>
    </location>
</feature>
<comment type="catalytic activity">
    <reaction evidence="1">
        <text>Random endo-hydrolysis of N-acetyl-beta-D-glucosaminide (1-&gt;4)-beta-linkages in chitin and chitodextrins.</text>
        <dbReference type="EC" id="3.2.1.14"/>
    </reaction>
</comment>
<keyword evidence="7" id="KW-0378">Hydrolase</keyword>
<evidence type="ECO:0000256" key="6">
    <source>
        <dbReference type="ARBA" id="ARBA00022729"/>
    </source>
</evidence>
<keyword evidence="6 15" id="KW-0732">Signal</keyword>
<keyword evidence="14" id="KW-0812">Transmembrane</keyword>
<evidence type="ECO:0000256" key="4">
    <source>
        <dbReference type="ARBA" id="ARBA00022676"/>
    </source>
</evidence>
<evidence type="ECO:0000256" key="9">
    <source>
        <dbReference type="ARBA" id="ARBA00023180"/>
    </source>
</evidence>
<sequence length="497" mass="54095">MRFSRLLLGASAILPVVLAQTWTDCNPLNTTCPNNPALGTNHTFVFNSSSAVTDTFNITAGKLNYTEQGTQYSITKQGESPTIQSNWHIMFGSVSVLMKAAYGQGIISSIVLQSSDLDEIDWEFMGGNATHAETNYFGKGNTTSFDRAVYYPVSSDVRANFHNYTIIWTAETLTWMIDGATVRVLKYAEANGGNNYPQTPMNLRIGIWAGGDVTKFPQGTVDWAGGATDFSKAPWSMFVKEAEVKDYGSGKEYQWTDKSGDWKSIKAIAGNSTAVEAITRSQTPHLTISEKWAALSQTAKVGVYVGAVGFVGVAFAAFLFIFMRQRKKGRLEREAYNASIEKEREEKYKDQMELQQKGQGGYNERDLANQGEDALGGWGTAHATSNPDEPESPTSSRNAQKQTLLGDVPLRANEWHGGNQGGMIHDAGNARTGLYTGPSPQSPEYKPGSSHSNSRGLIGNAQNAHSGGYASPSFNNNYPLAGQVPQQGQTRGGYQQF</sequence>
<keyword evidence="5" id="KW-0808">Transferase</keyword>
<dbReference type="GO" id="GO:0016757">
    <property type="term" value="F:glycosyltransferase activity"/>
    <property type="evidence" value="ECO:0007669"/>
    <property type="project" value="UniProtKB-KW"/>
</dbReference>
<evidence type="ECO:0000256" key="15">
    <source>
        <dbReference type="SAM" id="SignalP"/>
    </source>
</evidence>
<evidence type="ECO:0000256" key="11">
    <source>
        <dbReference type="ARBA" id="ARBA00023316"/>
    </source>
</evidence>
<name>A0A9N9KRS5_9HELO</name>
<dbReference type="PROSITE" id="PS51762">
    <property type="entry name" value="GH16_2"/>
    <property type="match status" value="1"/>
</dbReference>
<dbReference type="OrthoDB" id="4781at2759"/>
<dbReference type="CDD" id="cd02183">
    <property type="entry name" value="GH16_fungal_CRH1_transglycosylase"/>
    <property type="match status" value="1"/>
</dbReference>
<dbReference type="Proteomes" id="UP000696280">
    <property type="component" value="Unassembled WGS sequence"/>
</dbReference>
<evidence type="ECO:0000259" key="16">
    <source>
        <dbReference type="PROSITE" id="PS51762"/>
    </source>
</evidence>
<gene>
    <name evidence="17" type="ORF">HYFRA_00007660</name>
</gene>
<dbReference type="PANTHER" id="PTHR10963">
    <property type="entry name" value="GLYCOSYL HYDROLASE-RELATED"/>
    <property type="match status" value="1"/>
</dbReference>
<protein>
    <recommendedName>
        <fullName evidence="3">chitinase</fullName>
        <ecNumber evidence="3">3.2.1.14</ecNumber>
    </recommendedName>
</protein>
<dbReference type="GO" id="GO:0031505">
    <property type="term" value="P:fungal-type cell wall organization"/>
    <property type="evidence" value="ECO:0007669"/>
    <property type="project" value="TreeGrafter"/>
</dbReference>
<comment type="similarity">
    <text evidence="12">Belongs to the glycosyl hydrolase 16 family. CRH1 subfamily.</text>
</comment>
<evidence type="ECO:0000256" key="5">
    <source>
        <dbReference type="ARBA" id="ARBA00022679"/>
    </source>
</evidence>
<comment type="caution">
    <text evidence="17">The sequence shown here is derived from an EMBL/GenBank/DDBJ whole genome shotgun (WGS) entry which is preliminary data.</text>
</comment>
<feature type="chain" id="PRO_5040376339" description="chitinase" evidence="15">
    <location>
        <begin position="20"/>
        <end position="497"/>
    </location>
</feature>
<feature type="compositionally biased region" description="Polar residues" evidence="13">
    <location>
        <begin position="472"/>
        <end position="497"/>
    </location>
</feature>
<evidence type="ECO:0000256" key="2">
    <source>
        <dbReference type="ARBA" id="ARBA00004370"/>
    </source>
</evidence>
<dbReference type="GO" id="GO:0009277">
    <property type="term" value="C:fungal-type cell wall"/>
    <property type="evidence" value="ECO:0007669"/>
    <property type="project" value="TreeGrafter"/>
</dbReference>